<dbReference type="Pfam" id="PF00339">
    <property type="entry name" value="Arrestin_N"/>
    <property type="match status" value="1"/>
</dbReference>
<feature type="domain" description="Arrestin-like N-terminal" evidence="1">
    <location>
        <begin position="3"/>
        <end position="113"/>
    </location>
</feature>
<dbReference type="GO" id="GO:0005886">
    <property type="term" value="C:plasma membrane"/>
    <property type="evidence" value="ECO:0007669"/>
    <property type="project" value="TreeGrafter"/>
</dbReference>
<dbReference type="RefSeq" id="XP_040794591.1">
    <property type="nucleotide sequence ID" value="XM_040937615.1"/>
</dbReference>
<proteinExistence type="predicted"/>
<dbReference type="GO" id="GO:0030674">
    <property type="term" value="F:protein-macromolecule adaptor activity"/>
    <property type="evidence" value="ECO:0007669"/>
    <property type="project" value="TreeGrafter"/>
</dbReference>
<dbReference type="OrthoDB" id="3365616at2759"/>
<sequence>MDVSIKLDHPKATFSNGETIFGSIVVYFPTTSTVSKITARLIGESELTMPETSGMLNWKQQEKHRFVNESQVVVPSRYVLEESNQDHLKLPFGYHNFYFELKVPELPESCCCSPNSPVSPLKNVEQRSRSSIPQDLPPSMKGLVNGSEVSYRIEVAVTTTRNIFKSTVKKSVPVSVWPIDTQPRSITNMSPNTFPCVKRVKASVMGPSTRTQNESQDTHLISTVDEPAHVLVSASFLPKYNLTRDRNIAMRLTVEKLNSFPHDLYLQSFQMLLVGYTDITTGTTTNSPVSCWTIQSLSNLNTKIFSAVQNGETERIADLRLWDGKRLPKDVLPSFDACNLARRYELEILMGFQCRDPTTDEGGRVLFVQLRTPVRVSSGILPGRQLDDLDEDLLGDDVPLALQMNSLSMHDGFGQQSPPQYEPSRLGFTDASLPPEPPTYDEAMMISMNERLREGKEVVSGGW</sequence>
<dbReference type="InterPro" id="IPR050357">
    <property type="entry name" value="Arrestin_domain-protein"/>
</dbReference>
<reference evidence="2" key="1">
    <citation type="submission" date="2020-01" db="EMBL/GenBank/DDBJ databases">
        <authorList>
            <consortium name="DOE Joint Genome Institute"/>
            <person name="Haridas S."/>
            <person name="Albert R."/>
            <person name="Binder M."/>
            <person name="Bloem J."/>
            <person name="Labutti K."/>
            <person name="Salamov A."/>
            <person name="Andreopoulos B."/>
            <person name="Baker S.E."/>
            <person name="Barry K."/>
            <person name="Bills G."/>
            <person name="Bluhm B.H."/>
            <person name="Cannon C."/>
            <person name="Castanera R."/>
            <person name="Culley D.E."/>
            <person name="Daum C."/>
            <person name="Ezra D."/>
            <person name="Gonzalez J.B."/>
            <person name="Henrissat B."/>
            <person name="Kuo A."/>
            <person name="Liang C."/>
            <person name="Lipzen A."/>
            <person name="Lutzoni F."/>
            <person name="Magnuson J."/>
            <person name="Mondo S."/>
            <person name="Nolan M."/>
            <person name="Ohm R."/>
            <person name="Pangilinan J."/>
            <person name="Park H.-J."/>
            <person name="Ramirez L."/>
            <person name="Alfaro M."/>
            <person name="Sun H."/>
            <person name="Tritt A."/>
            <person name="Yoshinaga Y."/>
            <person name="Zwiers L.-H."/>
            <person name="Turgeon B.G."/>
            <person name="Goodwin S.B."/>
            <person name="Spatafora J.W."/>
            <person name="Crous P.W."/>
            <person name="Grigoriev I.V."/>
        </authorList>
    </citation>
    <scope>NUCLEOTIDE SEQUENCE</scope>
    <source>
        <strain evidence="2">CBS 394.84</strain>
    </source>
</reference>
<dbReference type="AlphaFoldDB" id="A0A9P4GT20"/>
<dbReference type="GO" id="GO:0031625">
    <property type="term" value="F:ubiquitin protein ligase binding"/>
    <property type="evidence" value="ECO:0007669"/>
    <property type="project" value="TreeGrafter"/>
</dbReference>
<comment type="caution">
    <text evidence="2">The sequence shown here is derived from an EMBL/GenBank/DDBJ whole genome shotgun (WGS) entry which is preliminary data.</text>
</comment>
<accession>A0A9P4GT20</accession>
<protein>
    <recommendedName>
        <fullName evidence="1">Arrestin-like N-terminal domain-containing protein</fullName>
    </recommendedName>
</protein>
<dbReference type="EMBL" id="ML976614">
    <property type="protein sequence ID" value="KAF1852028.1"/>
    <property type="molecule type" value="Genomic_DNA"/>
</dbReference>
<dbReference type="GO" id="GO:0005829">
    <property type="term" value="C:cytosol"/>
    <property type="evidence" value="ECO:0007669"/>
    <property type="project" value="TreeGrafter"/>
</dbReference>
<dbReference type="Proteomes" id="UP000800039">
    <property type="component" value="Unassembled WGS sequence"/>
</dbReference>
<dbReference type="SUPFAM" id="SSF81296">
    <property type="entry name" value="E set domains"/>
    <property type="match status" value="1"/>
</dbReference>
<dbReference type="GO" id="GO:0070086">
    <property type="term" value="P:ubiquitin-dependent endocytosis"/>
    <property type="evidence" value="ECO:0007669"/>
    <property type="project" value="TreeGrafter"/>
</dbReference>
<dbReference type="CDD" id="cd22952">
    <property type="entry name" value="ART10-like"/>
    <property type="match status" value="1"/>
</dbReference>
<evidence type="ECO:0000313" key="3">
    <source>
        <dbReference type="Proteomes" id="UP000800039"/>
    </source>
</evidence>
<organism evidence="2 3">
    <name type="scientific">Cucurbitaria berberidis CBS 394.84</name>
    <dbReference type="NCBI Taxonomy" id="1168544"/>
    <lineage>
        <taxon>Eukaryota</taxon>
        <taxon>Fungi</taxon>
        <taxon>Dikarya</taxon>
        <taxon>Ascomycota</taxon>
        <taxon>Pezizomycotina</taxon>
        <taxon>Dothideomycetes</taxon>
        <taxon>Pleosporomycetidae</taxon>
        <taxon>Pleosporales</taxon>
        <taxon>Pleosporineae</taxon>
        <taxon>Cucurbitariaceae</taxon>
        <taxon>Cucurbitaria</taxon>
    </lineage>
</organism>
<evidence type="ECO:0000313" key="2">
    <source>
        <dbReference type="EMBL" id="KAF1852028.1"/>
    </source>
</evidence>
<dbReference type="InterPro" id="IPR014756">
    <property type="entry name" value="Ig_E-set"/>
</dbReference>
<keyword evidence="3" id="KW-1185">Reference proteome</keyword>
<dbReference type="PANTHER" id="PTHR11188">
    <property type="entry name" value="ARRESTIN DOMAIN CONTAINING PROTEIN"/>
    <property type="match status" value="1"/>
</dbReference>
<dbReference type="PANTHER" id="PTHR11188:SF166">
    <property type="entry name" value="ARRESTIN (OR S-ANTIGEN), N-TERMINAL DOMAIN PROTEIN (AFU_ORTHOLOGUE AFUA_7G02050)"/>
    <property type="match status" value="1"/>
</dbReference>
<dbReference type="GeneID" id="63854865"/>
<dbReference type="InterPro" id="IPR014752">
    <property type="entry name" value="Arrestin-like_C"/>
</dbReference>
<evidence type="ECO:0000259" key="1">
    <source>
        <dbReference type="Pfam" id="PF00339"/>
    </source>
</evidence>
<name>A0A9P4GT20_9PLEO</name>
<gene>
    <name evidence="2" type="ORF">K460DRAFT_413506</name>
</gene>
<dbReference type="InterPro" id="IPR011021">
    <property type="entry name" value="Arrestin-like_N"/>
</dbReference>
<dbReference type="Gene3D" id="2.60.40.640">
    <property type="match status" value="1"/>
</dbReference>